<organism evidence="6 7">
    <name type="scientific">Trichonephila inaurata madagascariensis</name>
    <dbReference type="NCBI Taxonomy" id="2747483"/>
    <lineage>
        <taxon>Eukaryota</taxon>
        <taxon>Metazoa</taxon>
        <taxon>Ecdysozoa</taxon>
        <taxon>Arthropoda</taxon>
        <taxon>Chelicerata</taxon>
        <taxon>Arachnida</taxon>
        <taxon>Araneae</taxon>
        <taxon>Araneomorphae</taxon>
        <taxon>Entelegynae</taxon>
        <taxon>Araneoidea</taxon>
        <taxon>Nephilidae</taxon>
        <taxon>Trichonephila</taxon>
        <taxon>Trichonephila inaurata</taxon>
    </lineage>
</organism>
<protein>
    <submittedName>
        <fullName evidence="6">Tetraspanin-8</fullName>
    </submittedName>
</protein>
<evidence type="ECO:0000313" key="7">
    <source>
        <dbReference type="Proteomes" id="UP000886998"/>
    </source>
</evidence>
<evidence type="ECO:0000256" key="1">
    <source>
        <dbReference type="ARBA" id="ARBA00004141"/>
    </source>
</evidence>
<feature type="transmembrane region" description="Helical" evidence="5">
    <location>
        <begin position="36"/>
        <end position="56"/>
    </location>
</feature>
<comment type="subcellular location">
    <subcellularLocation>
        <location evidence="1">Membrane</location>
        <topology evidence="1">Multi-pass membrane protein</topology>
    </subcellularLocation>
</comment>
<accession>A0A8X7CRU1</accession>
<evidence type="ECO:0000313" key="6">
    <source>
        <dbReference type="EMBL" id="GFY78501.1"/>
    </source>
</evidence>
<comment type="caution">
    <text evidence="6">The sequence shown here is derived from an EMBL/GenBank/DDBJ whole genome shotgun (WGS) entry which is preliminary data.</text>
</comment>
<dbReference type="InterPro" id="IPR018499">
    <property type="entry name" value="Tetraspanin/Peripherin"/>
</dbReference>
<reference evidence="6" key="1">
    <citation type="submission" date="2020-08" db="EMBL/GenBank/DDBJ databases">
        <title>Multicomponent nature underlies the extraordinary mechanical properties of spider dragline silk.</title>
        <authorList>
            <person name="Kono N."/>
            <person name="Nakamura H."/>
            <person name="Mori M."/>
            <person name="Yoshida Y."/>
            <person name="Ohtoshi R."/>
            <person name="Malay A.D."/>
            <person name="Moran D.A.P."/>
            <person name="Tomita M."/>
            <person name="Numata K."/>
            <person name="Arakawa K."/>
        </authorList>
    </citation>
    <scope>NUCLEOTIDE SEQUENCE</scope>
</reference>
<name>A0A8X7CRU1_9ARAC</name>
<sequence>MSIVRKGEDKIIEHKLPKMVKDRPRGLLEILYRTQLMLFNMIFIVVVLCSLVIGLIRDSIVKIKVLYQSWFPKTTKFTSYHTCCKTKNPDICDLHRKVKFAGQSFDGIYTEGCIPRLQRYFEDNMIIMVGIGIGVGIIQVLGLIFSMALCCAIRSE</sequence>
<feature type="transmembrane region" description="Helical" evidence="5">
    <location>
        <begin position="126"/>
        <end position="149"/>
    </location>
</feature>
<keyword evidence="2 5" id="KW-0812">Transmembrane</keyword>
<dbReference type="OrthoDB" id="10016273at2759"/>
<dbReference type="Proteomes" id="UP000886998">
    <property type="component" value="Unassembled WGS sequence"/>
</dbReference>
<evidence type="ECO:0000256" key="5">
    <source>
        <dbReference type="SAM" id="Phobius"/>
    </source>
</evidence>
<keyword evidence="7" id="KW-1185">Reference proteome</keyword>
<dbReference type="GO" id="GO:0016020">
    <property type="term" value="C:membrane"/>
    <property type="evidence" value="ECO:0007669"/>
    <property type="project" value="UniProtKB-SubCell"/>
</dbReference>
<dbReference type="EMBL" id="BMAV01023039">
    <property type="protein sequence ID" value="GFY78501.1"/>
    <property type="molecule type" value="Genomic_DNA"/>
</dbReference>
<evidence type="ECO:0000256" key="2">
    <source>
        <dbReference type="ARBA" id="ARBA00022692"/>
    </source>
</evidence>
<evidence type="ECO:0000256" key="3">
    <source>
        <dbReference type="ARBA" id="ARBA00022989"/>
    </source>
</evidence>
<dbReference type="Pfam" id="PF00335">
    <property type="entry name" value="Tetraspanin"/>
    <property type="match status" value="1"/>
</dbReference>
<evidence type="ECO:0000256" key="4">
    <source>
        <dbReference type="ARBA" id="ARBA00023136"/>
    </source>
</evidence>
<dbReference type="AlphaFoldDB" id="A0A8X7CRU1"/>
<keyword evidence="3 5" id="KW-1133">Transmembrane helix</keyword>
<gene>
    <name evidence="6" type="primary">NCL1_39197</name>
    <name evidence="6" type="ORF">TNIN_105091</name>
</gene>
<keyword evidence="4 5" id="KW-0472">Membrane</keyword>
<proteinExistence type="predicted"/>